<dbReference type="Proteomes" id="UP001201163">
    <property type="component" value="Unassembled WGS sequence"/>
</dbReference>
<evidence type="ECO:0000256" key="7">
    <source>
        <dbReference type="ARBA" id="ARBA00023004"/>
    </source>
</evidence>
<dbReference type="SUPFAM" id="SSF48264">
    <property type="entry name" value="Cytochrome P450"/>
    <property type="match status" value="1"/>
</dbReference>
<evidence type="ECO:0000256" key="3">
    <source>
        <dbReference type="ARBA" id="ARBA00010617"/>
    </source>
</evidence>
<evidence type="ECO:0000313" key="12">
    <source>
        <dbReference type="Proteomes" id="UP001201163"/>
    </source>
</evidence>
<dbReference type="InterPro" id="IPR002401">
    <property type="entry name" value="Cyt_P450_E_grp-I"/>
</dbReference>
<keyword evidence="10" id="KW-0472">Membrane</keyword>
<dbReference type="AlphaFoldDB" id="A0AAD4LIF0"/>
<proteinExistence type="inferred from homology"/>
<dbReference type="Pfam" id="PF00067">
    <property type="entry name" value="p450"/>
    <property type="match status" value="1"/>
</dbReference>
<accession>A0AAD4LIF0</accession>
<evidence type="ECO:0000256" key="6">
    <source>
        <dbReference type="ARBA" id="ARBA00023002"/>
    </source>
</evidence>
<keyword evidence="6" id="KW-0560">Oxidoreductase</keyword>
<dbReference type="GO" id="GO:0005506">
    <property type="term" value="F:iron ion binding"/>
    <property type="evidence" value="ECO:0007669"/>
    <property type="project" value="InterPro"/>
</dbReference>
<evidence type="ECO:0000313" key="11">
    <source>
        <dbReference type="EMBL" id="KAH8988552.1"/>
    </source>
</evidence>
<evidence type="ECO:0000256" key="10">
    <source>
        <dbReference type="SAM" id="Phobius"/>
    </source>
</evidence>
<keyword evidence="5 9" id="KW-0479">Metal-binding</keyword>
<gene>
    <name evidence="11" type="ORF">EDB92DRAFT_1006811</name>
</gene>
<evidence type="ECO:0000256" key="8">
    <source>
        <dbReference type="ARBA" id="ARBA00023033"/>
    </source>
</evidence>
<dbReference type="GO" id="GO:0016705">
    <property type="term" value="F:oxidoreductase activity, acting on paired donors, with incorporation or reduction of molecular oxygen"/>
    <property type="evidence" value="ECO:0007669"/>
    <property type="project" value="InterPro"/>
</dbReference>
<dbReference type="PANTHER" id="PTHR24305">
    <property type="entry name" value="CYTOCHROME P450"/>
    <property type="match status" value="1"/>
</dbReference>
<reference evidence="11" key="1">
    <citation type="submission" date="2022-01" db="EMBL/GenBank/DDBJ databases">
        <title>Comparative genomics reveals a dynamic genome evolution in the ectomycorrhizal milk-cap (Lactarius) mushrooms.</title>
        <authorList>
            <consortium name="DOE Joint Genome Institute"/>
            <person name="Lebreton A."/>
            <person name="Tang N."/>
            <person name="Kuo A."/>
            <person name="LaButti K."/>
            <person name="Drula E."/>
            <person name="Barry K."/>
            <person name="Clum A."/>
            <person name="Lipzen A."/>
            <person name="Mousain D."/>
            <person name="Ng V."/>
            <person name="Wang R."/>
            <person name="Wang X."/>
            <person name="Dai Y."/>
            <person name="Henrissat B."/>
            <person name="Grigoriev I.V."/>
            <person name="Guerin-Laguette A."/>
            <person name="Yu F."/>
            <person name="Martin F.M."/>
        </authorList>
    </citation>
    <scope>NUCLEOTIDE SEQUENCE</scope>
    <source>
        <strain evidence="11">QP</strain>
    </source>
</reference>
<name>A0AAD4LIF0_9AGAM</name>
<keyword evidence="7 9" id="KW-0408">Iron</keyword>
<dbReference type="Gene3D" id="1.10.630.10">
    <property type="entry name" value="Cytochrome P450"/>
    <property type="match status" value="1"/>
</dbReference>
<dbReference type="GO" id="GO:0020037">
    <property type="term" value="F:heme binding"/>
    <property type="evidence" value="ECO:0007669"/>
    <property type="project" value="InterPro"/>
</dbReference>
<keyword evidence="10" id="KW-0812">Transmembrane</keyword>
<evidence type="ECO:0000256" key="2">
    <source>
        <dbReference type="ARBA" id="ARBA00005179"/>
    </source>
</evidence>
<feature type="binding site" description="axial binding residue" evidence="9">
    <location>
        <position position="461"/>
    </location>
    <ligand>
        <name>heme</name>
        <dbReference type="ChEBI" id="CHEBI:30413"/>
    </ligand>
    <ligandPart>
        <name>Fe</name>
        <dbReference type="ChEBI" id="CHEBI:18248"/>
    </ligandPart>
</feature>
<feature type="transmembrane region" description="Helical" evidence="10">
    <location>
        <begin position="12"/>
        <end position="32"/>
    </location>
</feature>
<sequence>MPSISDFVFDHTFAIAGAFVVLYFVLCAIYQLCFSPLCDIPGPWYAAISDFWLTTHVLRLQQCRTIHTLFEVYGPVVRVGPNKVVFNDLSTTKNVYSLLKFDKSAYYKSLLTNDNDHAMTTLPHTSHVFRKKGYAPHYIPTNLAQFQPDIHHSALELVNILDGIVKGNSVDCLTFFRHFMVDVVSASSFGYRIGALSKWAMDTEDPLVTAIGDFPKRGILRSAVHKRAWNLVCTIPNRRWRQLCDSDRIMAEFVSARVYETKSQMVSGASEHSDRVTLAQRLLRYHSGSSTATASDRDVISEHMGHLVGGCDTSSTTLSYLCWELSRRADVAKKLRAELDTVMPSRKAFPDITTLQNLPYLSAFIKEGLRCYGAAPSLLERVVPSSSVKTSVPEAFDLMGYALPPGTVVATQAWSAHRDPTVFPAPEAFSPERWLETGDNKEQLEAMNWHMMPFGTGSRVCGGQNLAQIVLRIAIAAIVGNFDLLSPLETTEKSMEMRDSFVIFPASMACHLIFNARKSE</sequence>
<dbReference type="PRINTS" id="PR00463">
    <property type="entry name" value="EP450I"/>
</dbReference>
<keyword evidence="4 9" id="KW-0349">Heme</keyword>
<evidence type="ECO:0000256" key="1">
    <source>
        <dbReference type="ARBA" id="ARBA00001971"/>
    </source>
</evidence>
<comment type="similarity">
    <text evidence="3">Belongs to the cytochrome P450 family.</text>
</comment>
<protein>
    <submittedName>
        <fullName evidence="11">Cytochrome P450</fullName>
    </submittedName>
</protein>
<comment type="cofactor">
    <cofactor evidence="1 9">
        <name>heme</name>
        <dbReference type="ChEBI" id="CHEBI:30413"/>
    </cofactor>
</comment>
<dbReference type="InterPro" id="IPR050121">
    <property type="entry name" value="Cytochrome_P450_monoxygenase"/>
</dbReference>
<dbReference type="InterPro" id="IPR036396">
    <property type="entry name" value="Cyt_P450_sf"/>
</dbReference>
<organism evidence="11 12">
    <name type="scientific">Lactarius akahatsu</name>
    <dbReference type="NCBI Taxonomy" id="416441"/>
    <lineage>
        <taxon>Eukaryota</taxon>
        <taxon>Fungi</taxon>
        <taxon>Dikarya</taxon>
        <taxon>Basidiomycota</taxon>
        <taxon>Agaricomycotina</taxon>
        <taxon>Agaricomycetes</taxon>
        <taxon>Russulales</taxon>
        <taxon>Russulaceae</taxon>
        <taxon>Lactarius</taxon>
    </lineage>
</organism>
<dbReference type="PRINTS" id="PR00385">
    <property type="entry name" value="P450"/>
</dbReference>
<dbReference type="InterPro" id="IPR001128">
    <property type="entry name" value="Cyt_P450"/>
</dbReference>
<dbReference type="EMBL" id="JAKELL010000041">
    <property type="protein sequence ID" value="KAH8988552.1"/>
    <property type="molecule type" value="Genomic_DNA"/>
</dbReference>
<evidence type="ECO:0000256" key="5">
    <source>
        <dbReference type="ARBA" id="ARBA00022723"/>
    </source>
</evidence>
<dbReference type="GO" id="GO:0004497">
    <property type="term" value="F:monooxygenase activity"/>
    <property type="evidence" value="ECO:0007669"/>
    <property type="project" value="UniProtKB-KW"/>
</dbReference>
<keyword evidence="8" id="KW-0503">Monooxygenase</keyword>
<comment type="pathway">
    <text evidence="2">Secondary metabolite biosynthesis.</text>
</comment>
<evidence type="ECO:0000256" key="9">
    <source>
        <dbReference type="PIRSR" id="PIRSR602401-1"/>
    </source>
</evidence>
<comment type="caution">
    <text evidence="11">The sequence shown here is derived from an EMBL/GenBank/DDBJ whole genome shotgun (WGS) entry which is preliminary data.</text>
</comment>
<keyword evidence="10" id="KW-1133">Transmembrane helix</keyword>
<keyword evidence="12" id="KW-1185">Reference proteome</keyword>
<evidence type="ECO:0000256" key="4">
    <source>
        <dbReference type="ARBA" id="ARBA00022617"/>
    </source>
</evidence>
<dbReference type="PANTHER" id="PTHR24305:SF166">
    <property type="entry name" value="CYTOCHROME P450 12A4, MITOCHONDRIAL-RELATED"/>
    <property type="match status" value="1"/>
</dbReference>